<dbReference type="Gene3D" id="2.60.120.10">
    <property type="entry name" value="Jelly Rolls"/>
    <property type="match status" value="1"/>
</dbReference>
<dbReference type="Proteomes" id="UP000603865">
    <property type="component" value="Unassembled WGS sequence"/>
</dbReference>
<dbReference type="InterPro" id="IPR014710">
    <property type="entry name" value="RmlC-like_jellyroll"/>
</dbReference>
<dbReference type="PANTHER" id="PTHR43245:SF55">
    <property type="entry name" value="NAD(P)-BINDING DOMAIN-CONTAINING PROTEIN"/>
    <property type="match status" value="1"/>
</dbReference>
<dbReference type="CDD" id="cd07007">
    <property type="entry name" value="cupin_CapF-like_C"/>
    <property type="match status" value="1"/>
</dbReference>
<dbReference type="RefSeq" id="WP_189093478.1">
    <property type="nucleotide sequence ID" value="NZ_BMQL01000071.1"/>
</dbReference>
<dbReference type="InterPro" id="IPR001509">
    <property type="entry name" value="Epimerase_deHydtase"/>
</dbReference>
<dbReference type="InterPro" id="IPR029303">
    <property type="entry name" value="CapF_C"/>
</dbReference>
<accession>A0A918FGC8</accession>
<feature type="domain" description="NAD-dependent epimerase/dehydratase" evidence="1">
    <location>
        <begin position="7"/>
        <end position="188"/>
    </location>
</feature>
<organism evidence="3 4">
    <name type="scientific">Deinococcus ruber</name>
    <dbReference type="NCBI Taxonomy" id="1848197"/>
    <lineage>
        <taxon>Bacteria</taxon>
        <taxon>Thermotogati</taxon>
        <taxon>Deinococcota</taxon>
        <taxon>Deinococci</taxon>
        <taxon>Deinococcales</taxon>
        <taxon>Deinococcaceae</taxon>
        <taxon>Deinococcus</taxon>
    </lineage>
</organism>
<dbReference type="AlphaFoldDB" id="A0A918FGC8"/>
<sequence>MARPLTVAVTGAGGLLGTHVLAYLRSLQDVTVRAATRETFTNDTLPEVVSGCDAVIHLAGMNRGDDAMVARINLELTHQLVSALQQTESRAHVLFSSSTHIERDTAYGASKRAATAVLREWADQHGGSLSNVILPGVFGEGGRPYYNSVVSTFCYQLATGETPTPHQDSPIEQIHAQEVARRFEQLIRERHAGDLRVHGSPLTVFGLLATLQDMHALYQQHIIPDLREDLRRDLFNTYRSYLYPTHYPVSLPLHTDARGSLFEAIKSPNGGQSFLSTTHPGITRGNHYHTRKVERFLVVGGEAEIRLRHLLKREIQSFRVSGERPSYIDIPTLHTHNITNVGTTPLMTLFWTHELFDPARPDTVAELVEPL</sequence>
<proteinExistence type="predicted"/>
<evidence type="ECO:0000313" key="4">
    <source>
        <dbReference type="Proteomes" id="UP000603865"/>
    </source>
</evidence>
<dbReference type="PANTHER" id="PTHR43245">
    <property type="entry name" value="BIFUNCTIONAL POLYMYXIN RESISTANCE PROTEIN ARNA"/>
    <property type="match status" value="1"/>
</dbReference>
<gene>
    <name evidence="3" type="primary">fnlB</name>
    <name evidence="3" type="ORF">GCM10008957_52340</name>
</gene>
<dbReference type="InterPro" id="IPR011051">
    <property type="entry name" value="RmlC_Cupin_sf"/>
</dbReference>
<dbReference type="InterPro" id="IPR036291">
    <property type="entry name" value="NAD(P)-bd_dom_sf"/>
</dbReference>
<dbReference type="Pfam" id="PF14667">
    <property type="entry name" value="Polysacc_synt_C"/>
    <property type="match status" value="1"/>
</dbReference>
<evidence type="ECO:0000259" key="1">
    <source>
        <dbReference type="Pfam" id="PF01370"/>
    </source>
</evidence>
<name>A0A918FGC8_9DEIO</name>
<keyword evidence="4" id="KW-1185">Reference proteome</keyword>
<evidence type="ECO:0000259" key="2">
    <source>
        <dbReference type="Pfam" id="PF14667"/>
    </source>
</evidence>
<comment type="caution">
    <text evidence="3">The sequence shown here is derived from an EMBL/GenBank/DDBJ whole genome shotgun (WGS) entry which is preliminary data.</text>
</comment>
<evidence type="ECO:0000313" key="3">
    <source>
        <dbReference type="EMBL" id="GGR36097.1"/>
    </source>
</evidence>
<dbReference type="Gene3D" id="3.40.50.720">
    <property type="entry name" value="NAD(P)-binding Rossmann-like Domain"/>
    <property type="match status" value="1"/>
</dbReference>
<feature type="domain" description="Capsular polysaccharide assembling protein CapF C-terminal" evidence="2">
    <location>
        <begin position="254"/>
        <end position="364"/>
    </location>
</feature>
<dbReference type="EMBL" id="BMQL01000071">
    <property type="protein sequence ID" value="GGR36097.1"/>
    <property type="molecule type" value="Genomic_DNA"/>
</dbReference>
<dbReference type="SUPFAM" id="SSF51182">
    <property type="entry name" value="RmlC-like cupins"/>
    <property type="match status" value="1"/>
</dbReference>
<reference evidence="3" key="1">
    <citation type="journal article" date="2014" name="Int. J. Syst. Evol. Microbiol.">
        <title>Complete genome sequence of Corynebacterium casei LMG S-19264T (=DSM 44701T), isolated from a smear-ripened cheese.</title>
        <authorList>
            <consortium name="US DOE Joint Genome Institute (JGI-PGF)"/>
            <person name="Walter F."/>
            <person name="Albersmeier A."/>
            <person name="Kalinowski J."/>
            <person name="Ruckert C."/>
        </authorList>
    </citation>
    <scope>NUCLEOTIDE SEQUENCE</scope>
    <source>
        <strain evidence="3">JCM 31311</strain>
    </source>
</reference>
<dbReference type="SUPFAM" id="SSF51735">
    <property type="entry name" value="NAD(P)-binding Rossmann-fold domains"/>
    <property type="match status" value="1"/>
</dbReference>
<reference evidence="3" key="2">
    <citation type="submission" date="2020-09" db="EMBL/GenBank/DDBJ databases">
        <authorList>
            <person name="Sun Q."/>
            <person name="Ohkuma M."/>
        </authorList>
    </citation>
    <scope>NUCLEOTIDE SEQUENCE</scope>
    <source>
        <strain evidence="3">JCM 31311</strain>
    </source>
</reference>
<dbReference type="InterPro" id="IPR050177">
    <property type="entry name" value="Lipid_A_modif_metabolic_enz"/>
</dbReference>
<dbReference type="Pfam" id="PF01370">
    <property type="entry name" value="Epimerase"/>
    <property type="match status" value="1"/>
</dbReference>
<protein>
    <submittedName>
        <fullName evidence="3">Epimerase</fullName>
    </submittedName>
</protein>